<name>A0A6C0KHV1_9ZZZZ</name>
<evidence type="ECO:0000313" key="1">
    <source>
        <dbReference type="EMBL" id="QHU17209.1"/>
    </source>
</evidence>
<accession>A0A6C0KHV1</accession>
<dbReference type="EMBL" id="MN740899">
    <property type="protein sequence ID" value="QHU17209.1"/>
    <property type="molecule type" value="Genomic_DNA"/>
</dbReference>
<proteinExistence type="predicted"/>
<reference evidence="1" key="1">
    <citation type="journal article" date="2020" name="Nature">
        <title>Giant virus diversity and host interactions through global metagenomics.</title>
        <authorList>
            <person name="Schulz F."/>
            <person name="Roux S."/>
            <person name="Paez-Espino D."/>
            <person name="Jungbluth S."/>
            <person name="Walsh D.A."/>
            <person name="Denef V.J."/>
            <person name="McMahon K.D."/>
            <person name="Konstantinidis K.T."/>
            <person name="Eloe-Fadrosh E.A."/>
            <person name="Kyrpides N.C."/>
            <person name="Woyke T."/>
        </authorList>
    </citation>
    <scope>NUCLEOTIDE SEQUENCE</scope>
    <source>
        <strain evidence="1">GVMAG-S-3300012000-57</strain>
    </source>
</reference>
<organism evidence="1">
    <name type="scientific">viral metagenome</name>
    <dbReference type="NCBI Taxonomy" id="1070528"/>
    <lineage>
        <taxon>unclassified sequences</taxon>
        <taxon>metagenomes</taxon>
        <taxon>organismal metagenomes</taxon>
    </lineage>
</organism>
<sequence>MGIYSNGSIFGIQIYNFNDDDVSHVLFEEKYDERMSYDQMREAYLFYTNLHDKKHISLKIYTECSSTLSYGMDNFMMWQPLPLDTFLEKFGV</sequence>
<protein>
    <submittedName>
        <fullName evidence="1">Uncharacterized protein</fullName>
    </submittedName>
</protein>
<dbReference type="AlphaFoldDB" id="A0A6C0KHV1"/>